<feature type="domain" description="Aminoglycoside phosphotransferase" evidence="1">
    <location>
        <begin position="192"/>
        <end position="247"/>
    </location>
</feature>
<dbReference type="NCBIfam" id="TIGR02906">
    <property type="entry name" value="spore_CotS"/>
    <property type="match status" value="1"/>
</dbReference>
<reference evidence="2 3" key="1">
    <citation type="submission" date="2014-01" db="EMBL/GenBank/DDBJ databases">
        <title>Plasmidome dynamics in the species complex Clostridium novyi sensu lato converts strains of independent lineages into distinctly different pathogens.</title>
        <authorList>
            <person name="Skarin H."/>
            <person name="Segerman B."/>
        </authorList>
    </citation>
    <scope>NUCLEOTIDE SEQUENCE [LARGE SCALE GENOMIC DNA]</scope>
    <source>
        <strain evidence="2 3">DC5</strain>
    </source>
</reference>
<sequence length="337" mass="40870">METQELRNLLESEYQIHITNIEQVKSIYKVISNDKEFCLKVIEYEFGHFFFILNAIKHLQNNGFSKIPEIIKTKKGRDYIKVKDKYAYFTPWINARLSNYDNPIDLKMATLKLAELHLKSKGFNVTKEMNPRVGWLKWIEIYTTRKNEILDFKNRINKKIKKSKFDEMYLEIMNEELKRAESAIENLKKSNYIKKMKKEIVQNGFCHHDYAYHNVLIDNKNCVNIIDFDYCMLDSHLHDLSSILIRRMKYGKWDMENVKKILEIYNSINKVESDDIPIMAAFMEFPQDYWQRGIQYYWEKKPWGEEFFIKKLERYIEDRAEKQQFIEEFRITDLEDF</sequence>
<organism evidence="2 3">
    <name type="scientific">Clostridium botulinum C/D str. DC5</name>
    <dbReference type="NCBI Taxonomy" id="1443128"/>
    <lineage>
        <taxon>Bacteria</taxon>
        <taxon>Bacillati</taxon>
        <taxon>Bacillota</taxon>
        <taxon>Clostridia</taxon>
        <taxon>Eubacteriales</taxon>
        <taxon>Clostridiaceae</taxon>
        <taxon>Clostridium</taxon>
    </lineage>
</organism>
<dbReference type="Proteomes" id="UP000030014">
    <property type="component" value="Unassembled WGS sequence"/>
</dbReference>
<dbReference type="PANTHER" id="PTHR39179">
    <property type="entry name" value="SPORE COAT PROTEIN I"/>
    <property type="match status" value="1"/>
</dbReference>
<dbReference type="PANTHER" id="PTHR39179:SF1">
    <property type="entry name" value="SPORE COAT PROTEIN I"/>
    <property type="match status" value="1"/>
</dbReference>
<evidence type="ECO:0000313" key="2">
    <source>
        <dbReference type="EMBL" id="KGM99450.1"/>
    </source>
</evidence>
<keyword evidence="2" id="KW-0167">Capsid protein</keyword>
<dbReference type="Gene3D" id="3.90.1200.10">
    <property type="match status" value="1"/>
</dbReference>
<comment type="caution">
    <text evidence="2">The sequence shown here is derived from an EMBL/GenBank/DDBJ whole genome shotgun (WGS) entry which is preliminary data.</text>
</comment>
<dbReference type="SUPFAM" id="SSF56112">
    <property type="entry name" value="Protein kinase-like (PK-like)"/>
    <property type="match status" value="1"/>
</dbReference>
<name>A0A0A0IIP3_CLOBO</name>
<protein>
    <submittedName>
        <fullName evidence="2">Spore coat protein</fullName>
    </submittedName>
</protein>
<dbReference type="InterPro" id="IPR002575">
    <property type="entry name" value="Aminoglycoside_PTrfase"/>
</dbReference>
<gene>
    <name evidence="2" type="ORF">Z955_07770</name>
</gene>
<dbReference type="AlphaFoldDB" id="A0A0A0IIP3"/>
<dbReference type="RefSeq" id="WP_039259526.1">
    <property type="nucleotide sequence ID" value="NZ_JDRY01000034.1"/>
</dbReference>
<dbReference type="EMBL" id="JDRY01000034">
    <property type="protein sequence ID" value="KGM99450.1"/>
    <property type="molecule type" value="Genomic_DNA"/>
</dbReference>
<proteinExistence type="predicted"/>
<dbReference type="InterPro" id="IPR047175">
    <property type="entry name" value="CotS-like"/>
</dbReference>
<evidence type="ECO:0000313" key="3">
    <source>
        <dbReference type="Proteomes" id="UP000030014"/>
    </source>
</evidence>
<dbReference type="InterPro" id="IPR011009">
    <property type="entry name" value="Kinase-like_dom_sf"/>
</dbReference>
<dbReference type="InterPro" id="IPR014255">
    <property type="entry name" value="Spore_coat_CotS"/>
</dbReference>
<accession>A0A0A0IIP3</accession>
<dbReference type="Gene3D" id="3.30.200.20">
    <property type="entry name" value="Phosphorylase Kinase, domain 1"/>
    <property type="match status" value="1"/>
</dbReference>
<keyword evidence="2" id="KW-0946">Virion</keyword>
<evidence type="ECO:0000259" key="1">
    <source>
        <dbReference type="Pfam" id="PF01636"/>
    </source>
</evidence>
<dbReference type="Pfam" id="PF01636">
    <property type="entry name" value="APH"/>
    <property type="match status" value="1"/>
</dbReference>
<dbReference type="GO" id="GO:0042601">
    <property type="term" value="C:endospore-forming forespore"/>
    <property type="evidence" value="ECO:0007669"/>
    <property type="project" value="TreeGrafter"/>
</dbReference>